<feature type="active site" description="Proton acceptor" evidence="7">
    <location>
        <position position="357"/>
    </location>
</feature>
<evidence type="ECO:0000313" key="12">
    <source>
        <dbReference type="EMBL" id="QBQ36924.1"/>
    </source>
</evidence>
<dbReference type="RefSeq" id="WP_134385294.1">
    <property type="nucleotide sequence ID" value="NZ_BMWW01000011.1"/>
</dbReference>
<evidence type="ECO:0000256" key="4">
    <source>
        <dbReference type="ARBA" id="ARBA00022679"/>
    </source>
</evidence>
<dbReference type="GO" id="GO:0019619">
    <property type="term" value="P:3,4-dihydroxybenzoate catabolic process"/>
    <property type="evidence" value="ECO:0007669"/>
    <property type="project" value="InterPro"/>
</dbReference>
<dbReference type="NCBIfam" id="TIGR01930">
    <property type="entry name" value="AcCoA-C-Actrans"/>
    <property type="match status" value="1"/>
</dbReference>
<dbReference type="Pfam" id="PF02803">
    <property type="entry name" value="Thiolase_C"/>
    <property type="match status" value="1"/>
</dbReference>
<dbReference type="InterPro" id="IPR016039">
    <property type="entry name" value="Thiolase-like"/>
</dbReference>
<dbReference type="PANTHER" id="PTHR43853">
    <property type="entry name" value="3-KETOACYL-COA THIOLASE, PEROXISOMAL"/>
    <property type="match status" value="1"/>
</dbReference>
<reference evidence="11" key="3">
    <citation type="submission" date="2022-12" db="EMBL/GenBank/DDBJ databases">
        <authorList>
            <person name="Sun Q."/>
            <person name="Kim S."/>
        </authorList>
    </citation>
    <scope>NUCLEOTIDE SEQUENCE</scope>
    <source>
        <strain evidence="11">KCTC 12344</strain>
    </source>
</reference>
<dbReference type="PROSITE" id="PS00737">
    <property type="entry name" value="THIOLASE_2"/>
    <property type="match status" value="1"/>
</dbReference>
<dbReference type="PANTHER" id="PTHR43853:SF2">
    <property type="entry name" value="3-OXOADIPYL-COA_3-OXO-5,6-DEHYDROSUBERYL-COA THIOLASE"/>
    <property type="match status" value="1"/>
</dbReference>
<dbReference type="FunFam" id="3.40.47.10:FF:000010">
    <property type="entry name" value="Acetyl-CoA acetyltransferase (Thiolase)"/>
    <property type="match status" value="1"/>
</dbReference>
<comment type="pathway">
    <text evidence="1">Lipid metabolism.</text>
</comment>
<evidence type="ECO:0000256" key="7">
    <source>
        <dbReference type="PIRSR" id="PIRSR000429-1"/>
    </source>
</evidence>
<reference evidence="12 13" key="2">
    <citation type="submission" date="2019-03" db="EMBL/GenBank/DDBJ databases">
        <title>Draft Genome Sequences of Six Type Strains of the Genus Massilia.</title>
        <authorList>
            <person name="Miess H."/>
            <person name="Frediansyhah A."/>
            <person name="Gross H."/>
        </authorList>
    </citation>
    <scope>NUCLEOTIDE SEQUENCE [LARGE SCALE GENOMIC DNA]</scope>
    <source>
        <strain evidence="12 13">DSM 17505</strain>
    </source>
</reference>
<dbReference type="GO" id="GO:0033812">
    <property type="term" value="F:3-oxoadipyl-CoA thiolase activity"/>
    <property type="evidence" value="ECO:0007669"/>
    <property type="project" value="UniProtKB-EC"/>
</dbReference>
<feature type="domain" description="Thiolase N-terminal" evidence="9">
    <location>
        <begin position="5"/>
        <end position="268"/>
    </location>
</feature>
<gene>
    <name evidence="11" type="primary">pcaF</name>
    <name evidence="12" type="ORF">E1742_12665</name>
    <name evidence="11" type="ORF">GCM10007388_46440</name>
</gene>
<dbReference type="GO" id="GO:0005737">
    <property type="term" value="C:cytoplasm"/>
    <property type="evidence" value="ECO:0007669"/>
    <property type="project" value="UniProtKB-ARBA"/>
</dbReference>
<dbReference type="CDD" id="cd00751">
    <property type="entry name" value="thiolase"/>
    <property type="match status" value="1"/>
</dbReference>
<evidence type="ECO:0000313" key="14">
    <source>
        <dbReference type="Proteomes" id="UP000619512"/>
    </source>
</evidence>
<evidence type="ECO:0000313" key="13">
    <source>
        <dbReference type="Proteomes" id="UP000294359"/>
    </source>
</evidence>
<dbReference type="InterPro" id="IPR020613">
    <property type="entry name" value="Thiolase_CS"/>
</dbReference>
<evidence type="ECO:0000256" key="8">
    <source>
        <dbReference type="RuleBase" id="RU003557"/>
    </source>
</evidence>
<dbReference type="OrthoDB" id="8558405at2"/>
<feature type="domain" description="Thiolase C-terminal" evidence="10">
    <location>
        <begin position="277"/>
        <end position="400"/>
    </location>
</feature>
<comment type="similarity">
    <text evidence="3 8">Belongs to the thiolase-like superfamily. Thiolase family.</text>
</comment>
<keyword evidence="13" id="KW-1185">Reference proteome</keyword>
<keyword evidence="4 8" id="KW-0808">Transferase</keyword>
<evidence type="ECO:0000259" key="10">
    <source>
        <dbReference type="Pfam" id="PF02803"/>
    </source>
</evidence>
<sequence>MNEAYICDAIRTPFGRYGGALAGVRADDLAALPIAALIERNPGVDWSQVDDVLVGCANQAGEDNRNVGRMAALLAGLPPAVPANTINRLCGSSLDTIGTAARAIKAGEAHLMIAGGVESMTRAPFVMGKADTAFSRTAKIEDTTIGWRFVNPRMKEQYGIDSMPETAENVAQQFNVNRADQDAFALRSQQRWAAAHEAGLFKAEIVPVTLHSKKGESKVFDTDEHPRPDTSIEQLAKLKGVVKADGTVTAGNASGVNDGACAVLLASSKAVEQYGLRPRAKVLGMATAGIEPRIMGFAPAPASKKLLAQLGLTIDQMDVIELNEAFAAQGLAVTRDLGLPDDAPHVNPNGGAIALGHPLGASGARLVTAAVNQLERTGGRYALCTMCIGVGQGIALVIERV</sequence>
<feature type="active site" description="Proton acceptor" evidence="7">
    <location>
        <position position="387"/>
    </location>
</feature>
<protein>
    <submittedName>
        <fullName evidence="11">3-oxoadipyl-CoA thiolase</fullName>
        <ecNumber evidence="12">2.3.1.174</ecNumber>
    </submittedName>
</protein>
<proteinExistence type="inferred from homology"/>
<dbReference type="InterPro" id="IPR012793">
    <property type="entry name" value="PcaF"/>
</dbReference>
<dbReference type="Proteomes" id="UP000294359">
    <property type="component" value="Chromosome"/>
</dbReference>
<dbReference type="EMBL" id="BMWW01000011">
    <property type="protein sequence ID" value="GGZ07661.1"/>
    <property type="molecule type" value="Genomic_DNA"/>
</dbReference>
<evidence type="ECO:0000256" key="6">
    <source>
        <dbReference type="ARBA" id="ARBA00048527"/>
    </source>
</evidence>
<keyword evidence="5 8" id="KW-0012">Acyltransferase</keyword>
<dbReference type="InterPro" id="IPR020616">
    <property type="entry name" value="Thiolase_N"/>
</dbReference>
<dbReference type="EMBL" id="CP038026">
    <property type="protein sequence ID" value="QBQ36924.1"/>
    <property type="molecule type" value="Genomic_DNA"/>
</dbReference>
<dbReference type="GO" id="GO:0006635">
    <property type="term" value="P:fatty acid beta-oxidation"/>
    <property type="evidence" value="ECO:0007669"/>
    <property type="project" value="TreeGrafter"/>
</dbReference>
<dbReference type="NCBIfam" id="NF006551">
    <property type="entry name" value="PRK09050.1"/>
    <property type="match status" value="1"/>
</dbReference>
<dbReference type="PROSITE" id="PS00099">
    <property type="entry name" value="THIOLASE_3"/>
    <property type="match status" value="1"/>
</dbReference>
<dbReference type="PROSITE" id="PS00098">
    <property type="entry name" value="THIOLASE_1"/>
    <property type="match status" value="1"/>
</dbReference>
<dbReference type="InterPro" id="IPR020610">
    <property type="entry name" value="Thiolase_AS"/>
</dbReference>
<comment type="catalytic activity">
    <reaction evidence="6">
        <text>succinyl-CoA + acetyl-CoA = 3-oxoadipyl-CoA + CoA</text>
        <dbReference type="Rhea" id="RHEA:19481"/>
        <dbReference type="ChEBI" id="CHEBI:57287"/>
        <dbReference type="ChEBI" id="CHEBI:57288"/>
        <dbReference type="ChEBI" id="CHEBI:57292"/>
        <dbReference type="ChEBI" id="CHEBI:57348"/>
        <dbReference type="EC" id="2.3.1.174"/>
    </reaction>
</comment>
<evidence type="ECO:0000256" key="1">
    <source>
        <dbReference type="ARBA" id="ARBA00005189"/>
    </source>
</evidence>
<dbReference type="Proteomes" id="UP000619512">
    <property type="component" value="Unassembled WGS sequence"/>
</dbReference>
<evidence type="ECO:0000256" key="2">
    <source>
        <dbReference type="ARBA" id="ARBA00005211"/>
    </source>
</evidence>
<dbReference type="NCBIfam" id="TIGR02430">
    <property type="entry name" value="pcaF"/>
    <property type="match status" value="1"/>
</dbReference>
<dbReference type="PIRSF" id="PIRSF000429">
    <property type="entry name" value="Ac-CoA_Ac_transf"/>
    <property type="match status" value="1"/>
</dbReference>
<dbReference type="InterPro" id="IPR050215">
    <property type="entry name" value="Thiolase-like_sf_Thiolase"/>
</dbReference>
<name>A0A4P7BEA4_9BURK</name>
<dbReference type="InterPro" id="IPR020615">
    <property type="entry name" value="Thiolase_acyl_enz_int_AS"/>
</dbReference>
<comment type="pathway">
    <text evidence="2">Aromatic compound metabolism.</text>
</comment>
<dbReference type="InterPro" id="IPR020617">
    <property type="entry name" value="Thiolase_C"/>
</dbReference>
<dbReference type="Gene3D" id="3.40.47.10">
    <property type="match status" value="1"/>
</dbReference>
<evidence type="ECO:0000256" key="5">
    <source>
        <dbReference type="ARBA" id="ARBA00023315"/>
    </source>
</evidence>
<dbReference type="SUPFAM" id="SSF53901">
    <property type="entry name" value="Thiolase-like"/>
    <property type="match status" value="2"/>
</dbReference>
<evidence type="ECO:0000259" key="9">
    <source>
        <dbReference type="Pfam" id="PF00108"/>
    </source>
</evidence>
<organism evidence="11 14">
    <name type="scientific">Pseudoduganella plicata</name>
    <dbReference type="NCBI Taxonomy" id="321984"/>
    <lineage>
        <taxon>Bacteria</taxon>
        <taxon>Pseudomonadati</taxon>
        <taxon>Pseudomonadota</taxon>
        <taxon>Betaproteobacteria</taxon>
        <taxon>Burkholderiales</taxon>
        <taxon>Oxalobacteraceae</taxon>
        <taxon>Telluria group</taxon>
        <taxon>Pseudoduganella</taxon>
    </lineage>
</organism>
<dbReference type="GO" id="GO:0010124">
    <property type="term" value="P:phenylacetate catabolic process"/>
    <property type="evidence" value="ECO:0007669"/>
    <property type="project" value="TreeGrafter"/>
</dbReference>
<evidence type="ECO:0000313" key="11">
    <source>
        <dbReference type="EMBL" id="GGZ07661.1"/>
    </source>
</evidence>
<dbReference type="InterPro" id="IPR002155">
    <property type="entry name" value="Thiolase"/>
</dbReference>
<evidence type="ECO:0000256" key="3">
    <source>
        <dbReference type="ARBA" id="ARBA00010982"/>
    </source>
</evidence>
<dbReference type="EC" id="2.3.1.174" evidence="12"/>
<feature type="active site" description="Acyl-thioester intermediate" evidence="7">
    <location>
        <position position="90"/>
    </location>
</feature>
<reference evidence="11" key="1">
    <citation type="journal article" date="2014" name="Int. J. Syst. Evol. Microbiol.">
        <title>Complete genome sequence of Corynebacterium casei LMG S-19264T (=DSM 44701T), isolated from a smear-ripened cheese.</title>
        <authorList>
            <consortium name="US DOE Joint Genome Institute (JGI-PGF)"/>
            <person name="Walter F."/>
            <person name="Albersmeier A."/>
            <person name="Kalinowski J."/>
            <person name="Ruckert C."/>
        </authorList>
    </citation>
    <scope>NUCLEOTIDE SEQUENCE</scope>
    <source>
        <strain evidence="11">KCTC 12344</strain>
    </source>
</reference>
<dbReference type="AlphaFoldDB" id="A0A4P7BEA4"/>
<dbReference type="Pfam" id="PF00108">
    <property type="entry name" value="Thiolase_N"/>
    <property type="match status" value="1"/>
</dbReference>
<accession>A0A4P7BEA4</accession>